<dbReference type="AlphaFoldDB" id="A0A183L5C8"/>
<accession>A0A183L5C8</accession>
<evidence type="ECO:0000313" key="3">
    <source>
        <dbReference type="WBParaSite" id="SCUD_0002254601-mRNA-1"/>
    </source>
</evidence>
<dbReference type="WBParaSite" id="SCUD_0002254601-mRNA-1">
    <property type="protein sequence ID" value="SCUD_0002254601-mRNA-1"/>
    <property type="gene ID" value="SCUD_0002254601"/>
</dbReference>
<proteinExistence type="predicted"/>
<sequence length="82" mass="9334">MSSQRIRYRALFEDAETGCEKRRGGQCMTRCRGMKDSCTELVSVGQSRLPGWGPRDGVTQWLDMLSDLDQWRSCCNLILLSS</sequence>
<dbReference type="EMBL" id="UZAK01049729">
    <property type="protein sequence ID" value="VDP79258.1"/>
    <property type="molecule type" value="Genomic_DNA"/>
</dbReference>
<reference evidence="3" key="1">
    <citation type="submission" date="2016-06" db="UniProtKB">
        <authorList>
            <consortium name="WormBaseParasite"/>
        </authorList>
    </citation>
    <scope>IDENTIFICATION</scope>
</reference>
<organism evidence="3">
    <name type="scientific">Schistosoma curassoni</name>
    <dbReference type="NCBI Taxonomy" id="6186"/>
    <lineage>
        <taxon>Eukaryota</taxon>
        <taxon>Metazoa</taxon>
        <taxon>Spiralia</taxon>
        <taxon>Lophotrochozoa</taxon>
        <taxon>Platyhelminthes</taxon>
        <taxon>Trematoda</taxon>
        <taxon>Digenea</taxon>
        <taxon>Strigeidida</taxon>
        <taxon>Schistosomatoidea</taxon>
        <taxon>Schistosomatidae</taxon>
        <taxon>Schistosoma</taxon>
    </lineage>
</organism>
<evidence type="ECO:0000313" key="2">
    <source>
        <dbReference type="Proteomes" id="UP000279833"/>
    </source>
</evidence>
<gene>
    <name evidence="1" type="ORF">SCUD_LOCUS22542</name>
</gene>
<dbReference type="STRING" id="6186.A0A183L5C8"/>
<keyword evidence="2" id="KW-1185">Reference proteome</keyword>
<reference evidence="1 2" key="2">
    <citation type="submission" date="2018-11" db="EMBL/GenBank/DDBJ databases">
        <authorList>
            <consortium name="Pathogen Informatics"/>
        </authorList>
    </citation>
    <scope>NUCLEOTIDE SEQUENCE [LARGE SCALE GENOMIC DNA]</scope>
    <source>
        <strain evidence="1">Dakar</strain>
        <strain evidence="2">Dakar, Senegal</strain>
    </source>
</reference>
<dbReference type="Proteomes" id="UP000279833">
    <property type="component" value="Unassembled WGS sequence"/>
</dbReference>
<evidence type="ECO:0000313" key="1">
    <source>
        <dbReference type="EMBL" id="VDP79258.1"/>
    </source>
</evidence>
<protein>
    <submittedName>
        <fullName evidence="1 3">Uncharacterized protein</fullName>
    </submittedName>
</protein>
<name>A0A183L5C8_9TREM</name>